<protein>
    <submittedName>
        <fullName evidence="2">Uncharacterized protein</fullName>
    </submittedName>
</protein>
<dbReference type="EMBL" id="MRCC01000005">
    <property type="protein sequence ID" value="OKH27872.1"/>
    <property type="molecule type" value="Genomic_DNA"/>
</dbReference>
<keyword evidence="1" id="KW-1133">Transmembrane helix</keyword>
<keyword evidence="1" id="KW-0472">Membrane</keyword>
<organism evidence="2 3">
    <name type="scientific">Chroogloeocystis siderophila 5.2 s.c.1</name>
    <dbReference type="NCBI Taxonomy" id="247279"/>
    <lineage>
        <taxon>Bacteria</taxon>
        <taxon>Bacillati</taxon>
        <taxon>Cyanobacteriota</taxon>
        <taxon>Cyanophyceae</taxon>
        <taxon>Oscillatoriophycideae</taxon>
        <taxon>Chroococcales</taxon>
        <taxon>Chroococcaceae</taxon>
        <taxon>Chroogloeocystis</taxon>
    </lineage>
</organism>
<reference evidence="2 3" key="1">
    <citation type="submission" date="2016-11" db="EMBL/GenBank/DDBJ databases">
        <title>Draft Genome Sequences of Nine Cyanobacterial Strains from Diverse Habitats.</title>
        <authorList>
            <person name="Zhu T."/>
            <person name="Hou S."/>
            <person name="Lu X."/>
            <person name="Hess W.R."/>
        </authorList>
    </citation>
    <scope>NUCLEOTIDE SEQUENCE [LARGE SCALE GENOMIC DNA]</scope>
    <source>
        <strain evidence="2 3">5.2 s.c.1</strain>
    </source>
</reference>
<evidence type="ECO:0000313" key="2">
    <source>
        <dbReference type="EMBL" id="OKH27872.1"/>
    </source>
</evidence>
<comment type="caution">
    <text evidence="2">The sequence shown here is derived from an EMBL/GenBank/DDBJ whole genome shotgun (WGS) entry which is preliminary data.</text>
</comment>
<dbReference type="AlphaFoldDB" id="A0A1U7HWF2"/>
<gene>
    <name evidence="2" type="ORF">NIES1031_07970</name>
</gene>
<keyword evidence="3" id="KW-1185">Reference proteome</keyword>
<dbReference type="Proteomes" id="UP000185984">
    <property type="component" value="Unassembled WGS sequence"/>
</dbReference>
<name>A0A1U7HWF2_9CHRO</name>
<keyword evidence="1" id="KW-0812">Transmembrane</keyword>
<evidence type="ECO:0000256" key="1">
    <source>
        <dbReference type="SAM" id="Phobius"/>
    </source>
</evidence>
<sequence length="72" mass="7906">MPIDLIVLIAALVVAWLVFTALIRVVKTTLSTALTVAAIVLILQIGFGVQPQQLWQQIVQLPQMIRELLTGN</sequence>
<dbReference type="STRING" id="247279.NIES1031_07970"/>
<accession>A0A1U7HWF2</accession>
<evidence type="ECO:0000313" key="3">
    <source>
        <dbReference type="Proteomes" id="UP000185984"/>
    </source>
</evidence>
<proteinExistence type="predicted"/>
<feature type="transmembrane region" description="Helical" evidence="1">
    <location>
        <begin position="30"/>
        <end position="49"/>
    </location>
</feature>